<evidence type="ECO:0000313" key="3">
    <source>
        <dbReference type="Proteomes" id="UP000636709"/>
    </source>
</evidence>
<keyword evidence="1" id="KW-0812">Transmembrane</keyword>
<organism evidence="2 3">
    <name type="scientific">Digitaria exilis</name>
    <dbReference type="NCBI Taxonomy" id="1010633"/>
    <lineage>
        <taxon>Eukaryota</taxon>
        <taxon>Viridiplantae</taxon>
        <taxon>Streptophyta</taxon>
        <taxon>Embryophyta</taxon>
        <taxon>Tracheophyta</taxon>
        <taxon>Spermatophyta</taxon>
        <taxon>Magnoliopsida</taxon>
        <taxon>Liliopsida</taxon>
        <taxon>Poales</taxon>
        <taxon>Poaceae</taxon>
        <taxon>PACMAD clade</taxon>
        <taxon>Panicoideae</taxon>
        <taxon>Panicodae</taxon>
        <taxon>Paniceae</taxon>
        <taxon>Anthephorinae</taxon>
        <taxon>Digitaria</taxon>
    </lineage>
</organism>
<dbReference type="EMBL" id="JACEFO010001901">
    <property type="protein sequence ID" value="KAF8694896.1"/>
    <property type="molecule type" value="Genomic_DNA"/>
</dbReference>
<dbReference type="OrthoDB" id="10467687at2759"/>
<dbReference type="AlphaFoldDB" id="A0A835EIY1"/>
<evidence type="ECO:0000313" key="2">
    <source>
        <dbReference type="EMBL" id="KAF8694896.1"/>
    </source>
</evidence>
<name>A0A835EIY1_9POAL</name>
<keyword evidence="3" id="KW-1185">Reference proteome</keyword>
<keyword evidence="1" id="KW-0472">Membrane</keyword>
<dbReference type="Proteomes" id="UP000636709">
    <property type="component" value="Unassembled WGS sequence"/>
</dbReference>
<feature type="transmembrane region" description="Helical" evidence="1">
    <location>
        <begin position="72"/>
        <end position="93"/>
    </location>
</feature>
<proteinExistence type="predicted"/>
<accession>A0A835EIY1</accession>
<sequence length="97" mass="11273">MEDSSAPVYSFLEANAGKAWHGTNHDNISLEWLTERAVPIYDHSSLQCHTRANERQCNYEPFFPGQRYVMNLYFVLMLVQPEYLLTTVVVVFLETEV</sequence>
<reference evidence="2" key="1">
    <citation type="submission" date="2020-07" db="EMBL/GenBank/DDBJ databases">
        <title>Genome sequence and genetic diversity analysis of an under-domesticated orphan crop, white fonio (Digitaria exilis).</title>
        <authorList>
            <person name="Bennetzen J.L."/>
            <person name="Chen S."/>
            <person name="Ma X."/>
            <person name="Wang X."/>
            <person name="Yssel A.E.J."/>
            <person name="Chaluvadi S.R."/>
            <person name="Johnson M."/>
            <person name="Gangashetty P."/>
            <person name="Hamidou F."/>
            <person name="Sanogo M.D."/>
            <person name="Zwaenepoel A."/>
            <person name="Wallace J."/>
            <person name="Van De Peer Y."/>
            <person name="Van Deynze A."/>
        </authorList>
    </citation>
    <scope>NUCLEOTIDE SEQUENCE</scope>
    <source>
        <tissue evidence="2">Leaves</tissue>
    </source>
</reference>
<gene>
    <name evidence="2" type="ORF">HU200_037998</name>
</gene>
<evidence type="ECO:0000256" key="1">
    <source>
        <dbReference type="SAM" id="Phobius"/>
    </source>
</evidence>
<keyword evidence="1" id="KW-1133">Transmembrane helix</keyword>
<comment type="caution">
    <text evidence="2">The sequence shown here is derived from an EMBL/GenBank/DDBJ whole genome shotgun (WGS) entry which is preliminary data.</text>
</comment>
<protein>
    <submittedName>
        <fullName evidence="2">Uncharacterized protein</fullName>
    </submittedName>
</protein>